<dbReference type="InterPro" id="IPR027417">
    <property type="entry name" value="P-loop_NTPase"/>
</dbReference>
<dbReference type="EMBL" id="JAPKFM010000049">
    <property type="protein sequence ID" value="MCX2967192.1"/>
    <property type="molecule type" value="Genomic_DNA"/>
</dbReference>
<proteinExistence type="predicted"/>
<organism evidence="2 3">
    <name type="scientific">Gordonia aquimaris</name>
    <dbReference type="NCBI Taxonomy" id="2984863"/>
    <lineage>
        <taxon>Bacteria</taxon>
        <taxon>Bacillati</taxon>
        <taxon>Actinomycetota</taxon>
        <taxon>Actinomycetes</taxon>
        <taxon>Mycobacteriales</taxon>
        <taxon>Gordoniaceae</taxon>
        <taxon>Gordonia</taxon>
    </lineage>
</organism>
<feature type="domain" description="G" evidence="1">
    <location>
        <begin position="50"/>
        <end position="192"/>
    </location>
</feature>
<evidence type="ECO:0000313" key="2">
    <source>
        <dbReference type="EMBL" id="MCX2967192.1"/>
    </source>
</evidence>
<keyword evidence="3" id="KW-1185">Reference proteome</keyword>
<dbReference type="SUPFAM" id="SSF52540">
    <property type="entry name" value="P-loop containing nucleoside triphosphate hydrolases"/>
    <property type="match status" value="1"/>
</dbReference>
<reference evidence="2" key="1">
    <citation type="submission" date="2022-10" db="EMBL/GenBank/DDBJ databases">
        <title>WGS of marine actinomycetes from Thailand.</title>
        <authorList>
            <person name="Thawai C."/>
        </authorList>
    </citation>
    <scope>NUCLEOTIDE SEQUENCE</scope>
    <source>
        <strain evidence="2">SW21</strain>
    </source>
</reference>
<dbReference type="InterPro" id="IPR006073">
    <property type="entry name" value="GTP-bd"/>
</dbReference>
<name>A0A9X3DBH7_9ACTN</name>
<protein>
    <submittedName>
        <fullName evidence="2">50S ribosome-binding GTPase</fullName>
    </submittedName>
</protein>
<dbReference type="Proteomes" id="UP001143347">
    <property type="component" value="Unassembled WGS sequence"/>
</dbReference>
<dbReference type="Pfam" id="PF01926">
    <property type="entry name" value="MMR_HSR1"/>
    <property type="match status" value="1"/>
</dbReference>
<sequence>MSAPAGYGAAGGVDPIHAVLDRGLHQLAGLGGDLVGHANAIGTILWSPPRVLIVGRLKAGKSTLVNALIGAPVAETAALEATHVVTVYQDGAPSRAEVVGLDGHRQPVAVGRDGHSVALPLPSPQIAFVDRWLPSAALRELTLIDTPGLSTLTVDNDAATRRAVIDGFEQTRTASVDADAAVFLFDAAPRTDELDFLQQLPFTPLTMLGVLSRADSFGEGALGERDPLAHAGQHAQRLATQLAGTVSTVVPVSGLLAQTAHTGQLTEQTAAALSALGGLTPRQVARIIDNDQLPASLPPAARAQLLGLVGEYGLIHGREAAGHGAAALNDWLATRCGIDALRHLLHTSIARYAVLHRAHRILARLDQLAFTHPARDHIRTIAAGLRSDPTLQLVTVLEDYQRMLRTDPDCPVTDELRTILTATHRAGQVELPEHSDPTQIAAAAQQRLAMAQQRSLATGSAAEDAALVTLIGFYTTLTTTSGVGR</sequence>
<evidence type="ECO:0000259" key="1">
    <source>
        <dbReference type="Pfam" id="PF01926"/>
    </source>
</evidence>
<comment type="caution">
    <text evidence="2">The sequence shown here is derived from an EMBL/GenBank/DDBJ whole genome shotgun (WGS) entry which is preliminary data.</text>
</comment>
<dbReference type="GO" id="GO:0005525">
    <property type="term" value="F:GTP binding"/>
    <property type="evidence" value="ECO:0007669"/>
    <property type="project" value="InterPro"/>
</dbReference>
<gene>
    <name evidence="2" type="ORF">OSB52_24290</name>
</gene>
<dbReference type="RefSeq" id="WP_266063887.1">
    <property type="nucleotide sequence ID" value="NZ_JAPKFM010000049.1"/>
</dbReference>
<evidence type="ECO:0000313" key="3">
    <source>
        <dbReference type="Proteomes" id="UP001143347"/>
    </source>
</evidence>
<dbReference type="AlphaFoldDB" id="A0A9X3DBH7"/>
<dbReference type="Gene3D" id="3.40.50.300">
    <property type="entry name" value="P-loop containing nucleotide triphosphate hydrolases"/>
    <property type="match status" value="1"/>
</dbReference>
<accession>A0A9X3DBH7</accession>